<evidence type="ECO:0000313" key="4">
    <source>
        <dbReference type="EMBL" id="CAG2245309.1"/>
    </source>
</evidence>
<evidence type="ECO:0000256" key="3">
    <source>
        <dbReference type="PROSITE-ProRule" id="PRU00023"/>
    </source>
</evidence>
<dbReference type="SMART" id="SM00248">
    <property type="entry name" value="ANK"/>
    <property type="match status" value="2"/>
</dbReference>
<dbReference type="AlphaFoldDB" id="A0A8S3UGY1"/>
<comment type="caution">
    <text evidence="4">The sequence shown here is derived from an EMBL/GenBank/DDBJ whole genome shotgun (WGS) entry which is preliminary data.</text>
</comment>
<dbReference type="OrthoDB" id="194358at2759"/>
<organism evidence="4 5">
    <name type="scientific">Mytilus edulis</name>
    <name type="common">Blue mussel</name>
    <dbReference type="NCBI Taxonomy" id="6550"/>
    <lineage>
        <taxon>Eukaryota</taxon>
        <taxon>Metazoa</taxon>
        <taxon>Spiralia</taxon>
        <taxon>Lophotrochozoa</taxon>
        <taxon>Mollusca</taxon>
        <taxon>Bivalvia</taxon>
        <taxon>Autobranchia</taxon>
        <taxon>Pteriomorphia</taxon>
        <taxon>Mytilida</taxon>
        <taxon>Mytiloidea</taxon>
        <taxon>Mytilidae</taxon>
        <taxon>Mytilinae</taxon>
        <taxon>Mytilus</taxon>
    </lineage>
</organism>
<dbReference type="EMBL" id="CAJPWZ010002768">
    <property type="protein sequence ID" value="CAG2245309.1"/>
    <property type="molecule type" value="Genomic_DNA"/>
</dbReference>
<dbReference type="PANTHER" id="PTHR24198">
    <property type="entry name" value="ANKYRIN REPEAT AND PROTEIN KINASE DOMAIN-CONTAINING PROTEIN"/>
    <property type="match status" value="1"/>
</dbReference>
<feature type="repeat" description="ANK" evidence="3">
    <location>
        <begin position="59"/>
        <end position="91"/>
    </location>
</feature>
<feature type="repeat" description="ANK" evidence="3">
    <location>
        <begin position="25"/>
        <end position="47"/>
    </location>
</feature>
<dbReference type="Gene3D" id="1.25.40.20">
    <property type="entry name" value="Ankyrin repeat-containing domain"/>
    <property type="match status" value="1"/>
</dbReference>
<dbReference type="PROSITE" id="PS50297">
    <property type="entry name" value="ANK_REP_REGION"/>
    <property type="match status" value="2"/>
</dbReference>
<keyword evidence="5" id="KW-1185">Reference proteome</keyword>
<accession>A0A8S3UGY1</accession>
<keyword evidence="1" id="KW-0677">Repeat</keyword>
<name>A0A8S3UGY1_MYTED</name>
<gene>
    <name evidence="4" type="ORF">MEDL_57375</name>
</gene>
<sequence length="152" mass="17381">MSTKRKSIVKSLIDLDAEVNSRDREGESPLHKTCISGDYELLKMLLSTRKSEINLQNCKGQTPLHLACRSGVANVIILLLEEKADIHKEDEEGKSPLQVLLDMLRFIETRKIDFKYLNNVDEMKCLSTAYERFGRIAILLLDSIVYDTKHKS</sequence>
<proteinExistence type="predicted"/>
<evidence type="ECO:0000256" key="2">
    <source>
        <dbReference type="ARBA" id="ARBA00023043"/>
    </source>
</evidence>
<keyword evidence="2 3" id="KW-0040">ANK repeat</keyword>
<evidence type="ECO:0000313" key="5">
    <source>
        <dbReference type="Proteomes" id="UP000683360"/>
    </source>
</evidence>
<dbReference type="Pfam" id="PF12796">
    <property type="entry name" value="Ank_2"/>
    <property type="match status" value="1"/>
</dbReference>
<reference evidence="4" key="1">
    <citation type="submission" date="2021-03" db="EMBL/GenBank/DDBJ databases">
        <authorList>
            <person name="Bekaert M."/>
        </authorList>
    </citation>
    <scope>NUCLEOTIDE SEQUENCE</scope>
</reference>
<dbReference type="Proteomes" id="UP000683360">
    <property type="component" value="Unassembled WGS sequence"/>
</dbReference>
<evidence type="ECO:0000256" key="1">
    <source>
        <dbReference type="ARBA" id="ARBA00022737"/>
    </source>
</evidence>
<dbReference type="InterPro" id="IPR036770">
    <property type="entry name" value="Ankyrin_rpt-contain_sf"/>
</dbReference>
<dbReference type="PROSITE" id="PS50088">
    <property type="entry name" value="ANK_REPEAT"/>
    <property type="match status" value="2"/>
</dbReference>
<dbReference type="SUPFAM" id="SSF48403">
    <property type="entry name" value="Ankyrin repeat"/>
    <property type="match status" value="1"/>
</dbReference>
<protein>
    <submittedName>
        <fullName evidence="4">Uncharacterized protein</fullName>
    </submittedName>
</protein>
<dbReference type="InterPro" id="IPR002110">
    <property type="entry name" value="Ankyrin_rpt"/>
</dbReference>
<dbReference type="PANTHER" id="PTHR24198:SF165">
    <property type="entry name" value="ANKYRIN REPEAT-CONTAINING PROTEIN-RELATED"/>
    <property type="match status" value="1"/>
</dbReference>